<accession>A0ACC0DHU6</accession>
<proteinExistence type="predicted"/>
<sequence>MYRRGPTKSTPASVQCQKCLKRGHYSYECKASAQERPYIPRPSRTQQLLNPKLVPKLTSDVPDTLQKKKGVADEELAKIEAERAKKRELDQDDSDGAPPKRARSSSYDSVSSISTRRSLSPPPQAQQSSAGLPDEPRRCRKGPLPVSHASRRQSYSSASDYERRYSPSPSRQAKNDRQPRSLSRGSRSPPPEVSPVRSRRSARDEAADQESTHSRRRRYSSSPSRSPPRRDRRHFRSRSRDQPRRRDRSPPRQFDRPASRDAVPIRGSERRREEAPPRRVERRERSLSPFSKRLALTQQMNTGR</sequence>
<evidence type="ECO:0000313" key="1">
    <source>
        <dbReference type="EMBL" id="KAI6092120.1"/>
    </source>
</evidence>
<protein>
    <submittedName>
        <fullName evidence="1">Zinc knuckle-domain-containing protein</fullName>
    </submittedName>
</protein>
<dbReference type="EMBL" id="MU394284">
    <property type="protein sequence ID" value="KAI6092120.1"/>
    <property type="molecule type" value="Genomic_DNA"/>
</dbReference>
<reference evidence="1 2" key="1">
    <citation type="journal article" date="2022" name="New Phytol.">
        <title>Ecological generalism drives hyperdiversity of secondary metabolite gene clusters in xylarialean endophytes.</title>
        <authorList>
            <person name="Franco M.E.E."/>
            <person name="Wisecaver J.H."/>
            <person name="Arnold A.E."/>
            <person name="Ju Y.M."/>
            <person name="Slot J.C."/>
            <person name="Ahrendt S."/>
            <person name="Moore L.P."/>
            <person name="Eastman K.E."/>
            <person name="Scott K."/>
            <person name="Konkel Z."/>
            <person name="Mondo S.J."/>
            <person name="Kuo A."/>
            <person name="Hayes R.D."/>
            <person name="Haridas S."/>
            <person name="Andreopoulos B."/>
            <person name="Riley R."/>
            <person name="LaButti K."/>
            <person name="Pangilinan J."/>
            <person name="Lipzen A."/>
            <person name="Amirebrahimi M."/>
            <person name="Yan J."/>
            <person name="Adam C."/>
            <person name="Keymanesh K."/>
            <person name="Ng V."/>
            <person name="Louie K."/>
            <person name="Northen T."/>
            <person name="Drula E."/>
            <person name="Henrissat B."/>
            <person name="Hsieh H.M."/>
            <person name="Youens-Clark K."/>
            <person name="Lutzoni F."/>
            <person name="Miadlikowska J."/>
            <person name="Eastwood D.C."/>
            <person name="Hamelin R.C."/>
            <person name="Grigoriev I.V."/>
            <person name="U'Ren J.M."/>
        </authorList>
    </citation>
    <scope>NUCLEOTIDE SEQUENCE [LARGE SCALE GENOMIC DNA]</scope>
    <source>
        <strain evidence="1 2">ER1909</strain>
    </source>
</reference>
<evidence type="ECO:0000313" key="2">
    <source>
        <dbReference type="Proteomes" id="UP001497680"/>
    </source>
</evidence>
<dbReference type="Proteomes" id="UP001497680">
    <property type="component" value="Unassembled WGS sequence"/>
</dbReference>
<keyword evidence="2" id="KW-1185">Reference proteome</keyword>
<comment type="caution">
    <text evidence="1">The sequence shown here is derived from an EMBL/GenBank/DDBJ whole genome shotgun (WGS) entry which is preliminary data.</text>
</comment>
<name>A0ACC0DHU6_9PEZI</name>
<organism evidence="1 2">
    <name type="scientific">Hypoxylon rubiginosum</name>
    <dbReference type="NCBI Taxonomy" id="110542"/>
    <lineage>
        <taxon>Eukaryota</taxon>
        <taxon>Fungi</taxon>
        <taxon>Dikarya</taxon>
        <taxon>Ascomycota</taxon>
        <taxon>Pezizomycotina</taxon>
        <taxon>Sordariomycetes</taxon>
        <taxon>Xylariomycetidae</taxon>
        <taxon>Xylariales</taxon>
        <taxon>Hypoxylaceae</taxon>
        <taxon>Hypoxylon</taxon>
    </lineage>
</organism>
<gene>
    <name evidence="1" type="ORF">F4821DRAFT_157690</name>
</gene>